<keyword evidence="3" id="KW-1185">Reference proteome</keyword>
<dbReference type="Proteomes" id="UP001152622">
    <property type="component" value="Chromosome 16"/>
</dbReference>
<evidence type="ECO:0000313" key="2">
    <source>
        <dbReference type="EMBL" id="KAJ8340290.1"/>
    </source>
</evidence>
<feature type="compositionally biased region" description="Basic residues" evidence="1">
    <location>
        <begin position="132"/>
        <end position="144"/>
    </location>
</feature>
<name>A0A9Q1IH23_SYNKA</name>
<feature type="region of interest" description="Disordered" evidence="1">
    <location>
        <begin position="79"/>
        <end position="166"/>
    </location>
</feature>
<dbReference type="AlphaFoldDB" id="A0A9Q1IH23"/>
<accession>A0A9Q1IH23</accession>
<reference evidence="2" key="1">
    <citation type="journal article" date="2023" name="Science">
        <title>Genome structures resolve the early diversification of teleost fishes.</title>
        <authorList>
            <person name="Parey E."/>
            <person name="Louis A."/>
            <person name="Montfort J."/>
            <person name="Bouchez O."/>
            <person name="Roques C."/>
            <person name="Iampietro C."/>
            <person name="Lluch J."/>
            <person name="Castinel A."/>
            <person name="Donnadieu C."/>
            <person name="Desvignes T."/>
            <person name="Floi Bucao C."/>
            <person name="Jouanno E."/>
            <person name="Wen M."/>
            <person name="Mejri S."/>
            <person name="Dirks R."/>
            <person name="Jansen H."/>
            <person name="Henkel C."/>
            <person name="Chen W.J."/>
            <person name="Zahm M."/>
            <person name="Cabau C."/>
            <person name="Klopp C."/>
            <person name="Thompson A.W."/>
            <person name="Robinson-Rechavi M."/>
            <person name="Braasch I."/>
            <person name="Lecointre G."/>
            <person name="Bobe J."/>
            <person name="Postlethwait J.H."/>
            <person name="Berthelot C."/>
            <person name="Roest Crollius H."/>
            <person name="Guiguen Y."/>
        </authorList>
    </citation>
    <scope>NUCLEOTIDE SEQUENCE</scope>
    <source>
        <strain evidence="2">WJC10195</strain>
    </source>
</reference>
<evidence type="ECO:0000256" key="1">
    <source>
        <dbReference type="SAM" id="MobiDB-lite"/>
    </source>
</evidence>
<dbReference type="EMBL" id="JAINUF010000016">
    <property type="protein sequence ID" value="KAJ8340290.1"/>
    <property type="molecule type" value="Genomic_DNA"/>
</dbReference>
<comment type="caution">
    <text evidence="2">The sequence shown here is derived from an EMBL/GenBank/DDBJ whole genome shotgun (WGS) entry which is preliminary data.</text>
</comment>
<sequence length="166" mass="17728">MSRVTLGFCASGPALVPVTAAAGYRPLRLRQSGVRCRDRASVAWLRDNPDSAAGRTNTMVHRNRCTKQRRPGFLQRNARGSFQVREKSAAARAGAPVPLKRGPVGAPPGGSASPGTNTGPAARSGREERALRRVNHPPPAKKRCLARDNNAAGPGLRMHSRVLRLA</sequence>
<gene>
    <name evidence="2" type="ORF">SKAU_G00349230</name>
</gene>
<organism evidence="2 3">
    <name type="scientific">Synaphobranchus kaupii</name>
    <name type="common">Kaup's arrowtooth eel</name>
    <dbReference type="NCBI Taxonomy" id="118154"/>
    <lineage>
        <taxon>Eukaryota</taxon>
        <taxon>Metazoa</taxon>
        <taxon>Chordata</taxon>
        <taxon>Craniata</taxon>
        <taxon>Vertebrata</taxon>
        <taxon>Euteleostomi</taxon>
        <taxon>Actinopterygii</taxon>
        <taxon>Neopterygii</taxon>
        <taxon>Teleostei</taxon>
        <taxon>Anguilliformes</taxon>
        <taxon>Synaphobranchidae</taxon>
        <taxon>Synaphobranchus</taxon>
    </lineage>
</organism>
<proteinExistence type="predicted"/>
<evidence type="ECO:0000313" key="3">
    <source>
        <dbReference type="Proteomes" id="UP001152622"/>
    </source>
</evidence>
<protein>
    <submittedName>
        <fullName evidence="2">Uncharacterized protein</fullName>
    </submittedName>
</protein>
<feature type="compositionally biased region" description="Low complexity" evidence="1">
    <location>
        <begin position="109"/>
        <end position="120"/>
    </location>
</feature>